<evidence type="ECO:0000313" key="1">
    <source>
        <dbReference type="EMBL" id="ELZ11017.1"/>
    </source>
</evidence>
<dbReference type="STRING" id="1227490.C479_09408"/>
<name>M0BKP1_9EURY</name>
<dbReference type="AlphaFoldDB" id="M0BKP1"/>
<keyword evidence="2" id="KW-1185">Reference proteome</keyword>
<evidence type="ECO:0000313" key="2">
    <source>
        <dbReference type="Proteomes" id="UP000011560"/>
    </source>
</evidence>
<proteinExistence type="predicted"/>
<reference evidence="1 2" key="1">
    <citation type="journal article" date="2014" name="PLoS Genet.">
        <title>Phylogenetically driven sequencing of extremely halophilic archaea reveals strategies for static and dynamic osmo-response.</title>
        <authorList>
            <person name="Becker E.A."/>
            <person name="Seitzer P.M."/>
            <person name="Tritt A."/>
            <person name="Larsen D."/>
            <person name="Krusor M."/>
            <person name="Yao A.I."/>
            <person name="Wu D."/>
            <person name="Madern D."/>
            <person name="Eisen J.A."/>
            <person name="Darling A.E."/>
            <person name="Facciotti M.T."/>
        </authorList>
    </citation>
    <scope>NUCLEOTIDE SEQUENCE [LARGE SCALE GENOMIC DNA]</scope>
    <source>
        <strain evidence="1 2">JCM 14624</strain>
    </source>
</reference>
<sequence length="63" mass="7002">MSSTHFELSDRFFGSATSENRMGDPFERRRTTVRTVSSTARFRAAGSVVRPNRTQSFTGVISG</sequence>
<comment type="caution">
    <text evidence="1">The sequence shown here is derived from an EMBL/GenBank/DDBJ whole genome shotgun (WGS) entry which is preliminary data.</text>
</comment>
<organism evidence="1 2">
    <name type="scientific">Halovivax asiaticus JCM 14624</name>
    <dbReference type="NCBI Taxonomy" id="1227490"/>
    <lineage>
        <taxon>Archaea</taxon>
        <taxon>Methanobacteriati</taxon>
        <taxon>Methanobacteriota</taxon>
        <taxon>Stenosarchaea group</taxon>
        <taxon>Halobacteria</taxon>
        <taxon>Halobacteriales</taxon>
        <taxon>Natrialbaceae</taxon>
        <taxon>Halovivax</taxon>
    </lineage>
</organism>
<gene>
    <name evidence="1" type="ORF">C479_09408</name>
</gene>
<protein>
    <submittedName>
        <fullName evidence="1">Uncharacterized protein</fullName>
    </submittedName>
</protein>
<accession>M0BKP1</accession>
<dbReference type="EMBL" id="AOIQ01000014">
    <property type="protein sequence ID" value="ELZ11017.1"/>
    <property type="molecule type" value="Genomic_DNA"/>
</dbReference>
<dbReference type="Proteomes" id="UP000011560">
    <property type="component" value="Unassembled WGS sequence"/>
</dbReference>